<dbReference type="KEGG" id="sari:H5J25_02205"/>
<dbReference type="PANTHER" id="PTHR30193:SF37">
    <property type="entry name" value="INNER MEMBRANE ABC TRANSPORTER PERMEASE PROTEIN YCJO"/>
    <property type="match status" value="1"/>
</dbReference>
<gene>
    <name evidence="9" type="ORF">H5J25_02205</name>
</gene>
<feature type="transmembrane region" description="Helical" evidence="7">
    <location>
        <begin position="610"/>
        <end position="630"/>
    </location>
</feature>
<proteinExistence type="inferred from homology"/>
<reference evidence="10" key="1">
    <citation type="submission" date="2020-09" db="EMBL/GenBank/DDBJ databases">
        <title>Sphingomonas sp., a new species isolated from pork steak.</title>
        <authorList>
            <person name="Heidler von Heilborn D."/>
        </authorList>
    </citation>
    <scope>NUCLEOTIDE SEQUENCE [LARGE SCALE GENOMIC DNA]</scope>
</reference>
<evidence type="ECO:0000256" key="3">
    <source>
        <dbReference type="ARBA" id="ARBA00022475"/>
    </source>
</evidence>
<evidence type="ECO:0000256" key="6">
    <source>
        <dbReference type="ARBA" id="ARBA00023136"/>
    </source>
</evidence>
<dbReference type="Pfam" id="PF13416">
    <property type="entry name" value="SBP_bac_8"/>
    <property type="match status" value="1"/>
</dbReference>
<dbReference type="InterPro" id="IPR006059">
    <property type="entry name" value="SBP"/>
</dbReference>
<dbReference type="SUPFAM" id="SSF161098">
    <property type="entry name" value="MetI-like"/>
    <property type="match status" value="1"/>
</dbReference>
<feature type="transmembrane region" description="Helical" evidence="7">
    <location>
        <begin position="719"/>
        <end position="738"/>
    </location>
</feature>
<feature type="transmembrane region" description="Helical" evidence="7">
    <location>
        <begin position="767"/>
        <end position="787"/>
    </location>
</feature>
<feature type="transmembrane region" description="Helical" evidence="7">
    <location>
        <begin position="662"/>
        <end position="684"/>
    </location>
</feature>
<keyword evidence="5 7" id="KW-1133">Transmembrane helix</keyword>
<name>A0A974S4J5_9SPHN</name>
<keyword evidence="6 7" id="KW-0472">Membrane</keyword>
<accession>A0A974S4J5</accession>
<dbReference type="RefSeq" id="WP_202094313.1">
    <property type="nucleotide sequence ID" value="NZ_CP061035.1"/>
</dbReference>
<evidence type="ECO:0000259" key="8">
    <source>
        <dbReference type="PROSITE" id="PS50928"/>
    </source>
</evidence>
<keyword evidence="10" id="KW-1185">Reference proteome</keyword>
<evidence type="ECO:0000256" key="7">
    <source>
        <dbReference type="RuleBase" id="RU363032"/>
    </source>
</evidence>
<dbReference type="InterPro" id="IPR035906">
    <property type="entry name" value="MetI-like_sf"/>
</dbReference>
<evidence type="ECO:0000313" key="9">
    <source>
        <dbReference type="EMBL" id="QQV77637.1"/>
    </source>
</evidence>
<feature type="domain" description="ABC transmembrane type-1" evidence="8">
    <location>
        <begin position="573"/>
        <end position="788"/>
    </location>
</feature>
<dbReference type="InterPro" id="IPR051393">
    <property type="entry name" value="ABC_transporter_permease"/>
</dbReference>
<keyword evidence="4 7" id="KW-0812">Transmembrane</keyword>
<evidence type="ECO:0000256" key="1">
    <source>
        <dbReference type="ARBA" id="ARBA00004651"/>
    </source>
</evidence>
<dbReference type="EMBL" id="CP061035">
    <property type="protein sequence ID" value="QQV77637.1"/>
    <property type="molecule type" value="Genomic_DNA"/>
</dbReference>
<dbReference type="SUPFAM" id="SSF53850">
    <property type="entry name" value="Periplasmic binding protein-like II"/>
    <property type="match status" value="1"/>
</dbReference>
<protein>
    <submittedName>
        <fullName evidence="9">Extracellular solute-binding protein</fullName>
    </submittedName>
</protein>
<dbReference type="PANTHER" id="PTHR30193">
    <property type="entry name" value="ABC TRANSPORTER PERMEASE PROTEIN"/>
    <property type="match status" value="1"/>
</dbReference>
<evidence type="ECO:0000313" key="10">
    <source>
        <dbReference type="Proteomes" id="UP000595894"/>
    </source>
</evidence>
<keyword evidence="2 7" id="KW-0813">Transport</keyword>
<dbReference type="Proteomes" id="UP000595894">
    <property type="component" value="Chromosome"/>
</dbReference>
<comment type="subcellular location">
    <subcellularLocation>
        <location evidence="1 7">Cell membrane</location>
        <topology evidence="1 7">Multi-pass membrane protein</topology>
    </subcellularLocation>
</comment>
<dbReference type="Gene3D" id="1.10.3720.10">
    <property type="entry name" value="MetI-like"/>
    <property type="match status" value="2"/>
</dbReference>
<feature type="transmembrane region" description="Helical" evidence="7">
    <location>
        <begin position="577"/>
        <end position="598"/>
    </location>
</feature>
<evidence type="ECO:0000256" key="5">
    <source>
        <dbReference type="ARBA" id="ARBA00022989"/>
    </source>
</evidence>
<organism evidence="9 10">
    <name type="scientific">Sphingomonas aliaeris</name>
    <dbReference type="NCBI Taxonomy" id="2759526"/>
    <lineage>
        <taxon>Bacteria</taxon>
        <taxon>Pseudomonadati</taxon>
        <taxon>Pseudomonadota</taxon>
        <taxon>Alphaproteobacteria</taxon>
        <taxon>Sphingomonadales</taxon>
        <taxon>Sphingomonadaceae</taxon>
        <taxon>Sphingomonas</taxon>
    </lineage>
</organism>
<comment type="similarity">
    <text evidence="7">Belongs to the binding-protein-dependent transport system permease family.</text>
</comment>
<dbReference type="GO" id="GO:0005886">
    <property type="term" value="C:plasma membrane"/>
    <property type="evidence" value="ECO:0007669"/>
    <property type="project" value="UniProtKB-SubCell"/>
</dbReference>
<dbReference type="CDD" id="cd06261">
    <property type="entry name" value="TM_PBP2"/>
    <property type="match status" value="1"/>
</dbReference>
<dbReference type="PROSITE" id="PS50928">
    <property type="entry name" value="ABC_TM1"/>
    <property type="match status" value="1"/>
</dbReference>
<sequence length="797" mass="87030">MTADFRIKYAIALAMALGGCARPSATSGPTELALWKHQAGETEEAANTEAIARFNASQSRWHITAQSLPQGAYSQSVVAASMAGRMPCVLTVDQPMVASFVWGGHIRPIDDLVPAETLAPVSASGKGTYRSRIYSVGQFDAALALFTRRSALAAIDARVPTLDRPWTLPEFDGILARLKATGRYTYPLDLSTRDTKADWWTYAFSPILQGFGGDLIDRTIMRADGTLNGPQAQAFATWFRSLFVSDYVNRREPDENAFVKGRAAMAYTGNWWAPDYRARVGDDLLILPPPDFGRGAVIGGGSWQWAVSRSCPHPTGAGEFIRFMMQPREIAAMADAAGMVPVTEAGAALSVDFRPGGKSRIFFDLMQRFARSRPATPAFSMISSSFFGAMRDIMDGADPQDALDDAADAIDQSIADNRGYRAAPPLRRRSGSRRFGCRPMMIAGRKRTSGARMAMLLGAPALLGLLVFVVVPFVLALLLTFTDQRLVSPEAGRFVGLRNYQRLLSVSYIVQSPLTDSIGKTIVGPDGRPAYDRVRSITRTDPAYRDYRPMTEIFVGRRRIAIVAKDPAFLGALINTFAFAAMVVPLQCFVALSLALLVNAGLRGQTLFRAIYFSPVVMSMVVVSIVWAFLFDRDLGLFNTLLSLLSFGSAPRIDWLGNPHTAMPAIVIMSAWQGAGFQMLIFLAGLQGISQELYDAARIDGATAWQRFRHVTLPGLRQTIAFVMIVTTIAALGLFTQVDVMTQGGPQGATSTVMFHAIQRGVREENIAYGSTVSVVYFVLIAGLILIQQALQRRWSR</sequence>
<dbReference type="Pfam" id="PF00528">
    <property type="entry name" value="BPD_transp_1"/>
    <property type="match status" value="1"/>
</dbReference>
<evidence type="ECO:0000256" key="4">
    <source>
        <dbReference type="ARBA" id="ARBA00022692"/>
    </source>
</evidence>
<keyword evidence="3" id="KW-1003">Cell membrane</keyword>
<dbReference type="PROSITE" id="PS51257">
    <property type="entry name" value="PROKAR_LIPOPROTEIN"/>
    <property type="match status" value="1"/>
</dbReference>
<dbReference type="InterPro" id="IPR000515">
    <property type="entry name" value="MetI-like"/>
</dbReference>
<dbReference type="AlphaFoldDB" id="A0A974S4J5"/>
<dbReference type="Gene3D" id="3.40.190.10">
    <property type="entry name" value="Periplasmic binding protein-like II"/>
    <property type="match status" value="1"/>
</dbReference>
<feature type="transmembrane region" description="Helical" evidence="7">
    <location>
        <begin position="454"/>
        <end position="479"/>
    </location>
</feature>
<evidence type="ECO:0000256" key="2">
    <source>
        <dbReference type="ARBA" id="ARBA00022448"/>
    </source>
</evidence>
<dbReference type="GO" id="GO:0055085">
    <property type="term" value="P:transmembrane transport"/>
    <property type="evidence" value="ECO:0007669"/>
    <property type="project" value="InterPro"/>
</dbReference>